<comment type="caution">
    <text evidence="1">The sequence shown here is derived from an EMBL/GenBank/DDBJ whole genome shotgun (WGS) entry which is preliminary data.</text>
</comment>
<dbReference type="EMBL" id="JABSTQ010006469">
    <property type="protein sequence ID" value="KAG0437251.1"/>
    <property type="molecule type" value="Genomic_DNA"/>
</dbReference>
<proteinExistence type="predicted"/>
<keyword evidence="2" id="KW-1185">Reference proteome</keyword>
<protein>
    <submittedName>
        <fullName evidence="1">Uncharacterized protein</fullName>
    </submittedName>
</protein>
<reference evidence="1 2" key="1">
    <citation type="journal article" date="2020" name="Cell">
        <title>Large-Scale Comparative Analyses of Tick Genomes Elucidate Their Genetic Diversity and Vector Capacities.</title>
        <authorList>
            <consortium name="Tick Genome and Microbiome Consortium (TIGMIC)"/>
            <person name="Jia N."/>
            <person name="Wang J."/>
            <person name="Shi W."/>
            <person name="Du L."/>
            <person name="Sun Y."/>
            <person name="Zhan W."/>
            <person name="Jiang J.F."/>
            <person name="Wang Q."/>
            <person name="Zhang B."/>
            <person name="Ji P."/>
            <person name="Bell-Sakyi L."/>
            <person name="Cui X.M."/>
            <person name="Yuan T.T."/>
            <person name="Jiang B.G."/>
            <person name="Yang W.F."/>
            <person name="Lam T.T."/>
            <person name="Chang Q.C."/>
            <person name="Ding S.J."/>
            <person name="Wang X.J."/>
            <person name="Zhu J.G."/>
            <person name="Ruan X.D."/>
            <person name="Zhao L."/>
            <person name="Wei J.T."/>
            <person name="Ye R.Z."/>
            <person name="Que T.C."/>
            <person name="Du C.H."/>
            <person name="Zhou Y.H."/>
            <person name="Cheng J.X."/>
            <person name="Dai P.F."/>
            <person name="Guo W.B."/>
            <person name="Han X.H."/>
            <person name="Huang E.J."/>
            <person name="Li L.F."/>
            <person name="Wei W."/>
            <person name="Gao Y.C."/>
            <person name="Liu J.Z."/>
            <person name="Shao H.Z."/>
            <person name="Wang X."/>
            <person name="Wang C.C."/>
            <person name="Yang T.C."/>
            <person name="Huo Q.B."/>
            <person name="Li W."/>
            <person name="Chen H.Y."/>
            <person name="Chen S.E."/>
            <person name="Zhou L.G."/>
            <person name="Ni X.B."/>
            <person name="Tian J.H."/>
            <person name="Sheng Y."/>
            <person name="Liu T."/>
            <person name="Pan Y.S."/>
            <person name="Xia L.Y."/>
            <person name="Li J."/>
            <person name="Zhao F."/>
            <person name="Cao W.C."/>
        </authorList>
    </citation>
    <scope>NUCLEOTIDE SEQUENCE [LARGE SCALE GENOMIC DNA]</scope>
    <source>
        <strain evidence="1">Iper-2018</strain>
    </source>
</reference>
<gene>
    <name evidence="1" type="ORF">HPB47_017531</name>
</gene>
<organism evidence="1 2">
    <name type="scientific">Ixodes persulcatus</name>
    <name type="common">Taiga tick</name>
    <dbReference type="NCBI Taxonomy" id="34615"/>
    <lineage>
        <taxon>Eukaryota</taxon>
        <taxon>Metazoa</taxon>
        <taxon>Ecdysozoa</taxon>
        <taxon>Arthropoda</taxon>
        <taxon>Chelicerata</taxon>
        <taxon>Arachnida</taxon>
        <taxon>Acari</taxon>
        <taxon>Parasitiformes</taxon>
        <taxon>Ixodida</taxon>
        <taxon>Ixodoidea</taxon>
        <taxon>Ixodidae</taxon>
        <taxon>Ixodinae</taxon>
        <taxon>Ixodes</taxon>
    </lineage>
</organism>
<sequence length="254" mass="27718">MEAVPQSESASFSSQLTIVNNKLDQLLSLKGSVDTLLQLPAKVEELLAVKFAVQAVEKSITEVLDSIAFQSAQYDSLLKKVSDNESTVTKLQTEVGNLKSSLSAQSQEIKLLRAELNNSEQFSRQPNLEIHGFPCSPNENLPSVLGDIAQKIGIPEFQTSEIHTVHRLPSTRGATPVILPGETVGVGVASPFARNNLARTLQRKIMIVPAVWRVLQVKLWRAYLATVAVCLMCPRTTCGLAAPLVREVLRHSVV</sequence>
<evidence type="ECO:0000313" key="1">
    <source>
        <dbReference type="EMBL" id="KAG0437251.1"/>
    </source>
</evidence>
<evidence type="ECO:0000313" key="2">
    <source>
        <dbReference type="Proteomes" id="UP000805193"/>
    </source>
</evidence>
<accession>A0AC60QQ32</accession>
<name>A0AC60QQ32_IXOPE</name>
<dbReference type="Proteomes" id="UP000805193">
    <property type="component" value="Unassembled WGS sequence"/>
</dbReference>